<organism evidence="2 3">
    <name type="scientific">Listeria monocytogenes serotype 4a (strain M7)</name>
    <dbReference type="NCBI Taxonomy" id="1030009"/>
    <lineage>
        <taxon>Bacteria</taxon>
        <taxon>Bacillati</taxon>
        <taxon>Bacillota</taxon>
        <taxon>Bacilli</taxon>
        <taxon>Bacillales</taxon>
        <taxon>Listeriaceae</taxon>
        <taxon>Listeria</taxon>
    </lineage>
</organism>
<name>A0A0E0USF4_LISMM</name>
<dbReference type="EMBL" id="CP002816">
    <property type="protein sequence ID" value="AEH91276.1"/>
    <property type="molecule type" value="Genomic_DNA"/>
</dbReference>
<evidence type="ECO:0000259" key="1">
    <source>
        <dbReference type="Pfam" id="PF15599"/>
    </source>
</evidence>
<dbReference type="KEGG" id="lmq:LMM7_0270"/>
<dbReference type="PATRIC" id="fig|1030009.3.peg.263"/>
<accession>A0A0E0USF4</accession>
<gene>
    <name evidence="2" type="ordered locus">LMM7_0270</name>
</gene>
<evidence type="ECO:0000313" key="2">
    <source>
        <dbReference type="EMBL" id="AEH91276.1"/>
    </source>
</evidence>
<protein>
    <recommendedName>
        <fullName evidence="1">Immunity protein 63 domain-containing protein</fullName>
    </recommendedName>
</protein>
<proteinExistence type="predicted"/>
<evidence type="ECO:0000313" key="3">
    <source>
        <dbReference type="Proteomes" id="UP000000486"/>
    </source>
</evidence>
<feature type="domain" description="Immunity protein 63" evidence="1">
    <location>
        <begin position="47"/>
        <end position="135"/>
    </location>
</feature>
<dbReference type="Pfam" id="PF15599">
    <property type="entry name" value="Imm63"/>
    <property type="match status" value="1"/>
</dbReference>
<reference evidence="2 3" key="1">
    <citation type="journal article" date="2011" name="J. Bacteriol.">
        <title>Genome sequence of the nonpathogenic Listeria monocytogenes serovar 4a strain M7.</title>
        <authorList>
            <person name="Chen J."/>
            <person name="Xia Y."/>
            <person name="Cheng C."/>
            <person name="Fang C."/>
            <person name="Shan Y."/>
            <person name="Jin G."/>
            <person name="Fang W."/>
        </authorList>
    </citation>
    <scope>NUCLEOTIDE SEQUENCE [LARGE SCALE GENOMIC DNA]</scope>
    <source>
        <strain evidence="2 3">M7</strain>
    </source>
</reference>
<dbReference type="InterPro" id="IPR028952">
    <property type="entry name" value="Imm63"/>
</dbReference>
<dbReference type="HOGENOM" id="CLU_1684465_0_0_9"/>
<dbReference type="AlphaFoldDB" id="A0A0E0USF4"/>
<dbReference type="Proteomes" id="UP000000486">
    <property type="component" value="Chromosome"/>
</dbReference>
<sequence length="161" mass="19286">MGGDQMDKAKQIYLEFKREADFLELDFPLFLGDGPGFGELCMDYSEQDGYMLYGYERGIRNSEFKTTDLEEFKYEVFLHICWYMGMEFELRHRKEDMRHDDNILEADTRKVAFEKTLQLLKMVNPAWIDKAAQGYTAYLNLWRENKNVYFDKEAMKFKVNL</sequence>